<dbReference type="Pfam" id="PF01261">
    <property type="entry name" value="AP_endonuc_2"/>
    <property type="match status" value="1"/>
</dbReference>
<evidence type="ECO:0000256" key="1">
    <source>
        <dbReference type="ARBA" id="ARBA00022723"/>
    </source>
</evidence>
<keyword evidence="3 5" id="KW-0413">Isomerase</keyword>
<dbReference type="InterPro" id="IPR050337">
    <property type="entry name" value="L-rhamnose_isomerase"/>
</dbReference>
<dbReference type="InterPro" id="IPR013022">
    <property type="entry name" value="Xyl_isomerase-like_TIM-brl"/>
</dbReference>
<feature type="domain" description="Xylose isomerase-like TIM barrel" evidence="4">
    <location>
        <begin position="50"/>
        <end position="245"/>
    </location>
</feature>
<reference evidence="5 6" key="1">
    <citation type="submission" date="2024-10" db="EMBL/GenBank/DDBJ databases">
        <title>The Natural Products Discovery Center: Release of the First 8490 Sequenced Strains for Exploring Actinobacteria Biosynthetic Diversity.</title>
        <authorList>
            <person name="Kalkreuter E."/>
            <person name="Kautsar S.A."/>
            <person name="Yang D."/>
            <person name="Bader C.D."/>
            <person name="Teijaro C.N."/>
            <person name="Fluegel L."/>
            <person name="Davis C.M."/>
            <person name="Simpson J.R."/>
            <person name="Lauterbach L."/>
            <person name="Steele A.D."/>
            <person name="Gui C."/>
            <person name="Meng S."/>
            <person name="Li G."/>
            <person name="Viehrig K."/>
            <person name="Ye F."/>
            <person name="Su P."/>
            <person name="Kiefer A.F."/>
            <person name="Nichols A."/>
            <person name="Cepeda A.J."/>
            <person name="Yan W."/>
            <person name="Fan B."/>
            <person name="Jiang Y."/>
            <person name="Adhikari A."/>
            <person name="Zheng C.-J."/>
            <person name="Schuster L."/>
            <person name="Cowan T.M."/>
            <person name="Smanski M.J."/>
            <person name="Chevrette M.G."/>
            <person name="De Carvalho L.P.S."/>
            <person name="Shen B."/>
        </authorList>
    </citation>
    <scope>NUCLEOTIDE SEQUENCE [LARGE SCALE GENOMIC DNA]</scope>
    <source>
        <strain evidence="5 6">NPDC013366</strain>
    </source>
</reference>
<dbReference type="EC" id="5.3.1.14" evidence="5"/>
<evidence type="ECO:0000313" key="6">
    <source>
        <dbReference type="Proteomes" id="UP001603418"/>
    </source>
</evidence>
<dbReference type="InterPro" id="IPR036237">
    <property type="entry name" value="Xyl_isomerase-like_sf"/>
</dbReference>
<evidence type="ECO:0000259" key="4">
    <source>
        <dbReference type="Pfam" id="PF01261"/>
    </source>
</evidence>
<gene>
    <name evidence="5" type="primary">rhaI</name>
    <name evidence="5" type="ORF">ACF1HC_04285</name>
</gene>
<dbReference type="NCBIfam" id="TIGR02635">
    <property type="entry name" value="RhaI_grampos"/>
    <property type="match status" value="1"/>
</dbReference>
<name>A0ABW6YQ84_9ACTN</name>
<dbReference type="EMBL" id="JBICBM010000002">
    <property type="protein sequence ID" value="MFF9880828.1"/>
    <property type="molecule type" value="Genomic_DNA"/>
</dbReference>
<evidence type="ECO:0000256" key="2">
    <source>
        <dbReference type="ARBA" id="ARBA00023211"/>
    </source>
</evidence>
<keyword evidence="1" id="KW-0479">Metal-binding</keyword>
<dbReference type="SUPFAM" id="SSF51658">
    <property type="entry name" value="Xylose isomerase-like"/>
    <property type="match status" value="1"/>
</dbReference>
<comment type="caution">
    <text evidence="5">The sequence shown here is derived from an EMBL/GenBank/DDBJ whole genome shotgun (WGS) entry which is preliminary data.</text>
</comment>
<protein>
    <submittedName>
        <fullName evidence="5">L-rhamnose isomerase</fullName>
        <ecNumber evidence="5">5.3.1.14</ecNumber>
    </submittedName>
</protein>
<dbReference type="InterPro" id="IPR013457">
    <property type="entry name" value="Rhamnose_iso-rel"/>
</dbReference>
<dbReference type="RefSeq" id="WP_030780244.1">
    <property type="nucleotide sequence ID" value="NZ_JBEYZS010000066.1"/>
</dbReference>
<organism evidence="5 6">
    <name type="scientific">Streptomyces eurythermus</name>
    <dbReference type="NCBI Taxonomy" id="42237"/>
    <lineage>
        <taxon>Bacteria</taxon>
        <taxon>Bacillati</taxon>
        <taxon>Actinomycetota</taxon>
        <taxon>Actinomycetes</taxon>
        <taxon>Kitasatosporales</taxon>
        <taxon>Streptomycetaceae</taxon>
        <taxon>Streptomyces</taxon>
    </lineage>
</organism>
<keyword evidence="6" id="KW-1185">Reference proteome</keyword>
<sequence length="386" mass="42201">MTDLAAVKAALKTQAVETPSWAYGNSGTRFKVFAQAGVPRSPWEKLQDAARVHAFTGVAPSVALHIPWDAVEDYAALAKYAEERGVRLGTINSNTFQDDAYKLGSICHPDAAVRRKAVDHLLRCVDIMDATGSRDLKLWFADGTNYPGQDDVRARQDRLAEGLAEVYARLGEGQRMLLEYKLFEPAFYTTDVPDWGTAYAHCLRLGDKARVVVDTGHHAPGTNIEFIVATLLREGKLGGFDFNSRFYADDDLMAGAADPFQLFRIMYEVVRGGGFTSEVAFMLDQCHNIEPKIPAIIRSVLNVQEATAKALLVDRDALAEAQASGDVLGANAVLMDAYATDVRPLLREVREEMGVDPDPMAAYARSGWAEKIVAERVGGEQAGWGA</sequence>
<dbReference type="GO" id="GO:0008740">
    <property type="term" value="F:L-rhamnose isomerase activity"/>
    <property type="evidence" value="ECO:0007669"/>
    <property type="project" value="UniProtKB-EC"/>
</dbReference>
<evidence type="ECO:0000256" key="3">
    <source>
        <dbReference type="ARBA" id="ARBA00023235"/>
    </source>
</evidence>
<keyword evidence="2" id="KW-0464">Manganese</keyword>
<dbReference type="PANTHER" id="PTHR30268:SF0">
    <property type="entry name" value="L-RHAMNOSE ISOMERASE"/>
    <property type="match status" value="1"/>
</dbReference>
<evidence type="ECO:0000313" key="5">
    <source>
        <dbReference type="EMBL" id="MFF9880828.1"/>
    </source>
</evidence>
<dbReference type="Proteomes" id="UP001603418">
    <property type="component" value="Unassembled WGS sequence"/>
</dbReference>
<proteinExistence type="predicted"/>
<accession>A0ABW6YQ84</accession>
<dbReference type="Gene3D" id="3.20.20.150">
    <property type="entry name" value="Divalent-metal-dependent TIM barrel enzymes"/>
    <property type="match status" value="1"/>
</dbReference>
<dbReference type="PANTHER" id="PTHR30268">
    <property type="entry name" value="L-RHAMNOSE ISOMERASE"/>
    <property type="match status" value="1"/>
</dbReference>